<feature type="transmembrane region" description="Helical" evidence="1">
    <location>
        <begin position="210"/>
        <end position="232"/>
    </location>
</feature>
<keyword evidence="1" id="KW-1133">Transmembrane helix</keyword>
<feature type="transmembrane region" description="Helical" evidence="1">
    <location>
        <begin position="123"/>
        <end position="146"/>
    </location>
</feature>
<feature type="transmembrane region" description="Helical" evidence="1">
    <location>
        <begin position="96"/>
        <end position="116"/>
    </location>
</feature>
<protein>
    <submittedName>
        <fullName evidence="2">Uncharacterized protein</fullName>
    </submittedName>
</protein>
<gene>
    <name evidence="2" type="ORF">KC01_LOCUS27262</name>
</gene>
<feature type="transmembrane region" description="Helical" evidence="1">
    <location>
        <begin position="5"/>
        <end position="24"/>
    </location>
</feature>
<reference evidence="2 3" key="1">
    <citation type="submission" date="2024-04" db="EMBL/GenBank/DDBJ databases">
        <authorList>
            <person name="Waldvogel A.-M."/>
            <person name="Schoenle A."/>
        </authorList>
    </citation>
    <scope>NUCLEOTIDE SEQUENCE [LARGE SCALE GENOMIC DNA]</scope>
</reference>
<organism evidence="2 3">
    <name type="scientific">Knipowitschia caucasica</name>
    <name type="common">Caucasian dwarf goby</name>
    <name type="synonym">Pomatoschistus caucasicus</name>
    <dbReference type="NCBI Taxonomy" id="637954"/>
    <lineage>
        <taxon>Eukaryota</taxon>
        <taxon>Metazoa</taxon>
        <taxon>Chordata</taxon>
        <taxon>Craniata</taxon>
        <taxon>Vertebrata</taxon>
        <taxon>Euteleostomi</taxon>
        <taxon>Actinopterygii</taxon>
        <taxon>Neopterygii</taxon>
        <taxon>Teleostei</taxon>
        <taxon>Neoteleostei</taxon>
        <taxon>Acanthomorphata</taxon>
        <taxon>Gobiaria</taxon>
        <taxon>Gobiiformes</taxon>
        <taxon>Gobioidei</taxon>
        <taxon>Gobiidae</taxon>
        <taxon>Gobiinae</taxon>
        <taxon>Knipowitschia</taxon>
    </lineage>
</organism>
<proteinExistence type="predicted"/>
<sequence>MSWGVYLLLIFVCGLFVVFVWLLWCWGGVELYVWGGGGGLCGVVCCDRGGVVVVGEEGGDFGVWRGGVVVVMGWWGVDGCVIVEGCLLWCFWGLGLGGWVCVGVCWLLLVCGVVLVGGWCCGVWCCGGFGVVLCVVGCVVLVGVVVRVGCGGWGGVGGGGCYGGFGFWEFVDLGLLVWCVLLWVGYGGWGVVVCVCFVGVFLVGVWCGCFCWFGWLFCWVLLGGSLVVGVGVVFVGGWVWVVVFVGFVFGVFVVSLVLCRFGYFYMGGFCWWVWVVVFCGVYEWWFFLFVLVVCGGLVGVCFGGELLGWWGGGVFGVYFWFMVGVRCGCWSLGGWV</sequence>
<keyword evidence="1" id="KW-0472">Membrane</keyword>
<keyword evidence="3" id="KW-1185">Reference proteome</keyword>
<name>A0AAV2L9H3_KNICA</name>
<dbReference type="Proteomes" id="UP001497482">
    <property type="component" value="Chromosome 22"/>
</dbReference>
<feature type="transmembrane region" description="Helical" evidence="1">
    <location>
        <begin position="271"/>
        <end position="300"/>
    </location>
</feature>
<evidence type="ECO:0000313" key="3">
    <source>
        <dbReference type="Proteomes" id="UP001497482"/>
    </source>
</evidence>
<evidence type="ECO:0000313" key="2">
    <source>
        <dbReference type="EMBL" id="CAL1598906.1"/>
    </source>
</evidence>
<dbReference type="EMBL" id="OZ035844">
    <property type="protein sequence ID" value="CAL1598906.1"/>
    <property type="molecule type" value="Genomic_DNA"/>
</dbReference>
<evidence type="ECO:0000256" key="1">
    <source>
        <dbReference type="SAM" id="Phobius"/>
    </source>
</evidence>
<feature type="transmembrane region" description="Helical" evidence="1">
    <location>
        <begin position="175"/>
        <end position="203"/>
    </location>
</feature>
<feature type="transmembrane region" description="Helical" evidence="1">
    <location>
        <begin position="238"/>
        <end position="259"/>
    </location>
</feature>
<dbReference type="AlphaFoldDB" id="A0AAV2L9H3"/>
<feature type="transmembrane region" description="Helical" evidence="1">
    <location>
        <begin position="306"/>
        <end position="325"/>
    </location>
</feature>
<accession>A0AAV2L9H3</accession>
<keyword evidence="1" id="KW-0812">Transmembrane</keyword>